<feature type="compositionally biased region" description="Low complexity" evidence="1">
    <location>
        <begin position="711"/>
        <end position="721"/>
    </location>
</feature>
<evidence type="ECO:0000313" key="2">
    <source>
        <dbReference type="EMBL" id="GHJ89717.1"/>
    </source>
</evidence>
<feature type="compositionally biased region" description="Basic and acidic residues" evidence="1">
    <location>
        <begin position="652"/>
        <end position="672"/>
    </location>
</feature>
<gene>
    <name evidence="2" type="ORF">NliqN6_6119</name>
</gene>
<feature type="compositionally biased region" description="Polar residues" evidence="1">
    <location>
        <begin position="634"/>
        <end position="644"/>
    </location>
</feature>
<feature type="region of interest" description="Disordered" evidence="1">
    <location>
        <begin position="631"/>
        <end position="727"/>
    </location>
</feature>
<dbReference type="PANTHER" id="PTHR13265:SF0">
    <property type="entry name" value="HPR1"/>
    <property type="match status" value="1"/>
</dbReference>
<dbReference type="GO" id="GO:0006406">
    <property type="term" value="P:mRNA export from nucleus"/>
    <property type="evidence" value="ECO:0007669"/>
    <property type="project" value="TreeGrafter"/>
</dbReference>
<dbReference type="Proteomes" id="UP000620104">
    <property type="component" value="Unassembled WGS sequence"/>
</dbReference>
<evidence type="ECO:0000256" key="1">
    <source>
        <dbReference type="SAM" id="MobiDB-lite"/>
    </source>
</evidence>
<keyword evidence="3" id="KW-1185">Reference proteome</keyword>
<reference evidence="2" key="1">
    <citation type="submission" date="2020-07" db="EMBL/GenBank/DDBJ databases">
        <title>Draft Genome Sequence of a Deep-Sea Yeast, Naganishia (Cryptococcus) liquefaciens strain N6.</title>
        <authorList>
            <person name="Han Y.W."/>
            <person name="Kajitani R."/>
            <person name="Morimoto H."/>
            <person name="Parhat M."/>
            <person name="Tsubouchi H."/>
            <person name="Bakenova O."/>
            <person name="Ogata M."/>
            <person name="Argunhan B."/>
            <person name="Aoki R."/>
            <person name="Kajiwara S."/>
            <person name="Itoh T."/>
            <person name="Iwasaki H."/>
        </authorList>
    </citation>
    <scope>NUCLEOTIDE SEQUENCE</scope>
    <source>
        <strain evidence="2">N6</strain>
    </source>
</reference>
<organism evidence="2 3">
    <name type="scientific">Naganishia liquefaciens</name>
    <dbReference type="NCBI Taxonomy" id="104408"/>
    <lineage>
        <taxon>Eukaryota</taxon>
        <taxon>Fungi</taxon>
        <taxon>Dikarya</taxon>
        <taxon>Basidiomycota</taxon>
        <taxon>Agaricomycotina</taxon>
        <taxon>Tremellomycetes</taxon>
        <taxon>Filobasidiales</taxon>
        <taxon>Filobasidiaceae</taxon>
        <taxon>Naganishia</taxon>
    </lineage>
</organism>
<dbReference type="GO" id="GO:0000445">
    <property type="term" value="C:THO complex part of transcription export complex"/>
    <property type="evidence" value="ECO:0007669"/>
    <property type="project" value="TreeGrafter"/>
</dbReference>
<dbReference type="EMBL" id="BLZA01000049">
    <property type="protein sequence ID" value="GHJ89717.1"/>
    <property type="molecule type" value="Genomic_DNA"/>
</dbReference>
<evidence type="ECO:0000313" key="3">
    <source>
        <dbReference type="Proteomes" id="UP000620104"/>
    </source>
</evidence>
<dbReference type="AlphaFoldDB" id="A0A8H3TZ25"/>
<comment type="caution">
    <text evidence="2">The sequence shown here is derived from an EMBL/GenBank/DDBJ whole genome shotgun (WGS) entry which is preliminary data.</text>
</comment>
<feature type="compositionally biased region" description="Polar residues" evidence="1">
    <location>
        <begin position="673"/>
        <end position="686"/>
    </location>
</feature>
<protein>
    <submittedName>
        <fullName evidence="2">Uncharacterized protein</fullName>
    </submittedName>
</protein>
<dbReference type="InterPro" id="IPR021861">
    <property type="entry name" value="THO_THOC1"/>
</dbReference>
<dbReference type="Pfam" id="PF11957">
    <property type="entry name" value="efThoc1"/>
    <property type="match status" value="1"/>
</dbReference>
<name>A0A8H3TZ25_9TREE</name>
<dbReference type="OrthoDB" id="9402762at2759"/>
<dbReference type="PANTHER" id="PTHR13265">
    <property type="entry name" value="THO COMPLEX SUBUNIT 1"/>
    <property type="match status" value="1"/>
</dbReference>
<sequence length="727" mass="81096">MASPLHRFITASCLELLEELTKQRAGQTIDTTQCPISSIISEEELAMRIQSIIERAQEKMNLEGETNMDPDILKSHLEVSGREITLQVADEELSLDSADGAAKWRFMAKMYDVCDIVRVLFVEATAAFSPMSELSKSVKSPTPKWDPIIMFMAIVDELVELLSIDTWNVFLGYFESRQNELTGGQLLSGVRALYFLRPLNSLLRITSRASHVHPSTTFATFDDYLKSTSSVASPSTTLPRGSTSEVELRGRIHIFMAGLFRISDQSATNSRGAYADMLLPYDEDRSTTIDTLEAEVTLQDGESELAVPEKKEESIGIDEIYDVLCALQRFFSNPVSITSPATESGRSGLADFKRRTETITSAFASHAVRGSSNAIDGQDSFVARYVPSRNAAEFQIAEPDFRRQICVQLLIMLQQIQNLHVKDKSRHPKDLHFPATFSVETEDYEWARKQSALVRADIVKMPNGRDFDTLVSSMLTRERNHALWKHVGCSPFEREVMSQEEIEKDIADAEKRRLATIAPLPPFAHAAGTKALSQLSRNPLTSVEQLKKRRVTVTMKDLQAKWNDVDFDEGMGGTPREFLEQKASLSWRALRLVLEQDFDMLEKLKDKYDPNEIIKLQEALPKETVDAAQPIPSALNTPNEQQVATFAGDSDTDTKETKQQLDEEMPFLDKKTTSGADTSAETSNDAPAQDVASSDIKPNRPVEPVMPVRPAQAANGKAEAANDVDMK</sequence>
<accession>A0A8H3TZ25</accession>
<proteinExistence type="predicted"/>